<keyword evidence="3" id="KW-1185">Reference proteome</keyword>
<dbReference type="EMBL" id="JBGEDP010000001">
    <property type="protein sequence ID" value="MEY8016235.1"/>
    <property type="molecule type" value="Genomic_DNA"/>
</dbReference>
<feature type="domain" description="SnoaL-like" evidence="1">
    <location>
        <begin position="28"/>
        <end position="113"/>
    </location>
</feature>
<dbReference type="Gene3D" id="3.10.450.50">
    <property type="match status" value="1"/>
</dbReference>
<protein>
    <submittedName>
        <fullName evidence="2">Nuclear transport factor 2 family protein</fullName>
    </submittedName>
</protein>
<evidence type="ECO:0000259" key="1">
    <source>
        <dbReference type="Pfam" id="PF12680"/>
    </source>
</evidence>
<dbReference type="SUPFAM" id="SSF54427">
    <property type="entry name" value="NTF2-like"/>
    <property type="match status" value="1"/>
</dbReference>
<dbReference type="Proteomes" id="UP001564760">
    <property type="component" value="Unassembled WGS sequence"/>
</dbReference>
<organism evidence="2 3">
    <name type="scientific">Mycobacterium servetii</name>
    <dbReference type="NCBI Taxonomy" id="3237418"/>
    <lineage>
        <taxon>Bacteria</taxon>
        <taxon>Bacillati</taxon>
        <taxon>Actinomycetota</taxon>
        <taxon>Actinomycetes</taxon>
        <taxon>Mycobacteriales</taxon>
        <taxon>Mycobacteriaceae</taxon>
        <taxon>Mycobacterium</taxon>
    </lineage>
</organism>
<dbReference type="InterPro" id="IPR032710">
    <property type="entry name" value="NTF2-like_dom_sf"/>
</dbReference>
<reference evidence="2 3" key="1">
    <citation type="submission" date="2024-08" db="EMBL/GenBank/DDBJ databases">
        <title>Mycobacterium servetensis sp. nov., a novel rapid-growing mycobacterial species recovered from a human patient in Zaragoza, Spain.</title>
        <authorList>
            <person name="Tristancho-Baro A.I."/>
            <person name="Buenestado-Serrano S."/>
            <person name="Garcia De Viedma D."/>
            <person name="Milagro-Beamonte A."/>
            <person name="Burillo N."/>
            <person name="Sanz S."/>
            <person name="Lopez-Calleja A.I."/>
            <person name="Penas-Utrilla D."/>
            <person name="Guardingo M."/>
            <person name="Garcia M.J."/>
            <person name="Vinuelas-Bayon J."/>
        </authorList>
    </citation>
    <scope>NUCLEOTIDE SEQUENCE [LARGE SCALE GENOMIC DNA]</scope>
    <source>
        <strain evidence="3">HUMS_12744610</strain>
    </source>
</reference>
<evidence type="ECO:0000313" key="3">
    <source>
        <dbReference type="Proteomes" id="UP001564760"/>
    </source>
</evidence>
<proteinExistence type="predicted"/>
<sequence>MSAVGEFSRAEVERAVRHYTTVVEGCSSSGDWRPFADLFTEDVVYTEHQYGVFRGREAVRDWIVAVMAPFPHMRFPNGWVAYDEDNDAVVVMIKNLLDHPTDPQGEPFWFPNWTRLVYAGGGLFSSEEDIYNPNRDAPGVIAAWMQAGGQLASTEILQPGA</sequence>
<comment type="caution">
    <text evidence="2">The sequence shown here is derived from an EMBL/GenBank/DDBJ whole genome shotgun (WGS) entry which is preliminary data.</text>
</comment>
<accession>A0ABV4C154</accession>
<name>A0ABV4C154_9MYCO</name>
<gene>
    <name evidence="2" type="ORF">AB8998_15140</name>
</gene>
<dbReference type="InterPro" id="IPR037401">
    <property type="entry name" value="SnoaL-like"/>
</dbReference>
<evidence type="ECO:0000313" key="2">
    <source>
        <dbReference type="EMBL" id="MEY8016235.1"/>
    </source>
</evidence>
<dbReference type="Pfam" id="PF12680">
    <property type="entry name" value="SnoaL_2"/>
    <property type="match status" value="1"/>
</dbReference>